<dbReference type="PANTHER" id="PTHR43235">
    <property type="entry name" value="GLUTAMINE AMIDOTRANSFERASE PB2B2.05-RELATED"/>
    <property type="match status" value="1"/>
</dbReference>
<sequence>MTLIAVTMLRLFDTTREEWRDAIDGRWTSFLSHCGVLPLYMPNDAHVSRDLLARLQPQGVLLTGGGSCQALSGIADPRDETEAMLMAWALQHRLPVLGVCRGMQVMLSRAGATLEPVASHVGAHDIHCHGAVRRVNSFHDYGFYAAPPGYEVEAVSEDGVIEAVSNPGAGHSAVMWHPERNQHWDSADLSLVRQVYGVSP</sequence>
<dbReference type="InterPro" id="IPR044668">
    <property type="entry name" value="PuuD-like"/>
</dbReference>
<dbReference type="KEGG" id="ptk:EXN22_13985"/>
<dbReference type="PANTHER" id="PTHR43235:SF1">
    <property type="entry name" value="GLUTAMINE AMIDOTRANSFERASE PB2B2.05-RELATED"/>
    <property type="match status" value="1"/>
</dbReference>
<dbReference type="InterPro" id="IPR011697">
    <property type="entry name" value="Peptidase_C26"/>
</dbReference>
<dbReference type="PROSITE" id="PS51273">
    <property type="entry name" value="GATASE_TYPE_1"/>
    <property type="match status" value="1"/>
</dbReference>
<keyword evidence="2" id="KW-1185">Reference proteome</keyword>
<dbReference type="GO" id="GO:0005829">
    <property type="term" value="C:cytosol"/>
    <property type="evidence" value="ECO:0007669"/>
    <property type="project" value="TreeGrafter"/>
</dbReference>
<dbReference type="SUPFAM" id="SSF52317">
    <property type="entry name" value="Class I glutamine amidotransferase-like"/>
    <property type="match status" value="1"/>
</dbReference>
<gene>
    <name evidence="1" type="ORF">EXN22_13985</name>
</gene>
<evidence type="ECO:0000313" key="2">
    <source>
        <dbReference type="Proteomes" id="UP000291130"/>
    </source>
</evidence>
<dbReference type="Pfam" id="PF07722">
    <property type="entry name" value="Peptidase_C26"/>
    <property type="match status" value="2"/>
</dbReference>
<reference evidence="1 2" key="1">
    <citation type="submission" date="2019-02" db="EMBL/GenBank/DDBJ databases">
        <title>Complete genome sequence of Pseudomonas sp. SNU WT1 isolated from rainbow trout.</title>
        <authorList>
            <person name="Oh W.T."/>
            <person name="Park S.C."/>
        </authorList>
    </citation>
    <scope>NUCLEOTIDE SEQUENCE [LARGE SCALE GENOMIC DNA]</scope>
    <source>
        <strain evidence="1 2">SNU WT1</strain>
    </source>
</reference>
<dbReference type="InterPro" id="IPR029062">
    <property type="entry name" value="Class_I_gatase-like"/>
</dbReference>
<dbReference type="RefSeq" id="WP_130264617.1">
    <property type="nucleotide sequence ID" value="NZ_CP035952.1"/>
</dbReference>
<organism evidence="1 2">
    <name type="scientific">Pseudomonas tructae</name>
    <dbReference type="NCBI Taxonomy" id="2518644"/>
    <lineage>
        <taxon>Bacteria</taxon>
        <taxon>Pseudomonadati</taxon>
        <taxon>Pseudomonadota</taxon>
        <taxon>Gammaproteobacteria</taxon>
        <taxon>Pseudomonadales</taxon>
        <taxon>Pseudomonadaceae</taxon>
        <taxon>Pseudomonas</taxon>
    </lineage>
</organism>
<accession>A0A411MIY5</accession>
<dbReference type="EMBL" id="CP035952">
    <property type="protein sequence ID" value="QBF26750.1"/>
    <property type="molecule type" value="Genomic_DNA"/>
</dbReference>
<dbReference type="AlphaFoldDB" id="A0A411MIY5"/>
<proteinExistence type="predicted"/>
<evidence type="ECO:0000313" key="1">
    <source>
        <dbReference type="EMBL" id="QBF26750.1"/>
    </source>
</evidence>
<dbReference type="GO" id="GO:0016811">
    <property type="term" value="F:hydrolase activity, acting on carbon-nitrogen (but not peptide) bonds, in linear amides"/>
    <property type="evidence" value="ECO:0007669"/>
    <property type="project" value="InterPro"/>
</dbReference>
<name>A0A411MIY5_9PSED</name>
<dbReference type="Gene3D" id="3.40.50.880">
    <property type="match status" value="1"/>
</dbReference>
<protein>
    <submittedName>
        <fullName evidence="1">Uncharacterized protein</fullName>
    </submittedName>
</protein>
<dbReference type="Proteomes" id="UP000291130">
    <property type="component" value="Chromosome"/>
</dbReference>
<dbReference type="OrthoDB" id="9813383at2"/>